<evidence type="ECO:0000313" key="1">
    <source>
        <dbReference type="EMBL" id="SFM56100.1"/>
    </source>
</evidence>
<dbReference type="AlphaFoldDB" id="A0A1I4RVQ5"/>
<organism evidence="1 2">
    <name type="scientific">Nitrosomonas communis</name>
    <dbReference type="NCBI Taxonomy" id="44574"/>
    <lineage>
        <taxon>Bacteria</taxon>
        <taxon>Pseudomonadati</taxon>
        <taxon>Pseudomonadota</taxon>
        <taxon>Betaproteobacteria</taxon>
        <taxon>Nitrosomonadales</taxon>
        <taxon>Nitrosomonadaceae</taxon>
        <taxon>Nitrosomonas</taxon>
    </lineage>
</organism>
<dbReference type="RefSeq" id="WP_074905931.1">
    <property type="nucleotide sequence ID" value="NZ_FOUB01000035.1"/>
</dbReference>
<proteinExistence type="predicted"/>
<dbReference type="OrthoDB" id="8551261at2"/>
<dbReference type="EMBL" id="FOUB01000035">
    <property type="protein sequence ID" value="SFM56100.1"/>
    <property type="molecule type" value="Genomic_DNA"/>
</dbReference>
<keyword evidence="2" id="KW-1185">Reference proteome</keyword>
<reference evidence="2" key="1">
    <citation type="submission" date="2016-10" db="EMBL/GenBank/DDBJ databases">
        <authorList>
            <person name="Varghese N."/>
            <person name="Submissions S."/>
        </authorList>
    </citation>
    <scope>NUCLEOTIDE SEQUENCE [LARGE SCALE GENOMIC DNA]</scope>
    <source>
        <strain evidence="2">Nm44</strain>
    </source>
</reference>
<accession>A0A1I4RVQ5</accession>
<name>A0A1I4RVQ5_9PROT</name>
<evidence type="ECO:0000313" key="2">
    <source>
        <dbReference type="Proteomes" id="UP000183287"/>
    </source>
</evidence>
<sequence>MRVDKIKDTIQLLAFLIILWLPSVEAYAFNAITKGGYVACTKKEWLEDMFSFSAEKDINSLQSYLDSKKCIIIKEGLLVTIKEFPGLSNIVVFVYRGVIMWAHINALDYGD</sequence>
<dbReference type="Proteomes" id="UP000183287">
    <property type="component" value="Unassembled WGS sequence"/>
</dbReference>
<gene>
    <name evidence="1" type="ORF">SAMN05421863_103537</name>
</gene>
<protein>
    <submittedName>
        <fullName evidence="1">Uncharacterized protein</fullName>
    </submittedName>
</protein>